<dbReference type="GeneID" id="64766296"/>
<proteinExistence type="predicted"/>
<name>A0A2P1JXE2_9CAUD</name>
<gene>
    <name evidence="1" type="primary">43</name>
    <name evidence="1" type="ORF">SEA_FINCH_43</name>
</gene>
<protein>
    <recommendedName>
        <fullName evidence="3">Tail tube protein</fullName>
    </recommendedName>
</protein>
<evidence type="ECO:0008006" key="3">
    <source>
        <dbReference type="Google" id="ProtNLM"/>
    </source>
</evidence>
<dbReference type="Proteomes" id="UP000241290">
    <property type="component" value="Genome"/>
</dbReference>
<dbReference type="RefSeq" id="YP_010059065.1">
    <property type="nucleotide sequence ID" value="NC_054724.1"/>
</dbReference>
<organism evidence="1 2">
    <name type="scientific">Rhodococcus phage Finch</name>
    <dbReference type="NCBI Taxonomy" id="2094144"/>
    <lineage>
        <taxon>Viruses</taxon>
        <taxon>Duplodnaviria</taxon>
        <taxon>Heunggongvirae</taxon>
        <taxon>Uroviricota</taxon>
        <taxon>Caudoviricetes</taxon>
        <taxon>Finchvirus</taxon>
        <taxon>Finchvirus finch</taxon>
    </lineage>
</organism>
<sequence length="156" mass="17169">MSQSKVRVGGSGYTVMTWQGQRLAYCQQLDDQAPQAVGPAEAIQAIDDEHPVEIVTAQAVRGGTLSLKFYETWLTPVWGQLPGFEGTNNLLDVLKRQLQLGEITCRKVIKVPNGPYRTTVYHNCVITDFDGGESVVIGTMSLPKSVRIQYTHTSTV</sequence>
<accession>A0A2P1JXE2</accession>
<dbReference type="KEGG" id="vg:64766296"/>
<dbReference type="EMBL" id="MG962366">
    <property type="protein sequence ID" value="AVO24983.1"/>
    <property type="molecule type" value="Genomic_DNA"/>
</dbReference>
<keyword evidence="2" id="KW-1185">Reference proteome</keyword>
<evidence type="ECO:0000313" key="2">
    <source>
        <dbReference type="Proteomes" id="UP000241290"/>
    </source>
</evidence>
<reference evidence="2" key="1">
    <citation type="submission" date="2018-02" db="EMBL/GenBank/DDBJ databases">
        <authorList>
            <person name="Cohen D.B."/>
            <person name="Kent A.D."/>
        </authorList>
    </citation>
    <scope>NUCLEOTIDE SEQUENCE [LARGE SCALE GENOMIC DNA]</scope>
</reference>
<evidence type="ECO:0000313" key="1">
    <source>
        <dbReference type="EMBL" id="AVO24983.1"/>
    </source>
</evidence>